<dbReference type="Pfam" id="PF07727">
    <property type="entry name" value="RVT_2"/>
    <property type="match status" value="2"/>
</dbReference>
<reference evidence="2" key="1">
    <citation type="submission" date="2023-07" db="EMBL/GenBank/DDBJ databases">
        <title>A chromosome-level genome assembly of Lolium multiflorum.</title>
        <authorList>
            <person name="Chen Y."/>
            <person name="Copetti D."/>
            <person name="Kolliker R."/>
            <person name="Studer B."/>
        </authorList>
    </citation>
    <scope>NUCLEOTIDE SEQUENCE</scope>
    <source>
        <strain evidence="2">02402/16</strain>
        <tissue evidence="2">Leaf</tissue>
    </source>
</reference>
<name>A0AAD8RJ39_LOLMU</name>
<keyword evidence="3" id="KW-1185">Reference proteome</keyword>
<gene>
    <name evidence="2" type="ORF">QYE76_025705</name>
</gene>
<organism evidence="2 3">
    <name type="scientific">Lolium multiflorum</name>
    <name type="common">Italian ryegrass</name>
    <name type="synonym">Lolium perenne subsp. multiflorum</name>
    <dbReference type="NCBI Taxonomy" id="4521"/>
    <lineage>
        <taxon>Eukaryota</taxon>
        <taxon>Viridiplantae</taxon>
        <taxon>Streptophyta</taxon>
        <taxon>Embryophyta</taxon>
        <taxon>Tracheophyta</taxon>
        <taxon>Spermatophyta</taxon>
        <taxon>Magnoliopsida</taxon>
        <taxon>Liliopsida</taxon>
        <taxon>Poales</taxon>
        <taxon>Poaceae</taxon>
        <taxon>BOP clade</taxon>
        <taxon>Pooideae</taxon>
        <taxon>Poodae</taxon>
        <taxon>Poeae</taxon>
        <taxon>Poeae Chloroplast Group 2 (Poeae type)</taxon>
        <taxon>Loliodinae</taxon>
        <taxon>Loliinae</taxon>
        <taxon>Lolium</taxon>
    </lineage>
</organism>
<protein>
    <recommendedName>
        <fullName evidence="1">Reverse transcriptase Ty1/copia-type domain-containing protein</fullName>
    </recommendedName>
</protein>
<dbReference type="EMBL" id="JAUUTY010000006">
    <property type="protein sequence ID" value="KAK1620188.1"/>
    <property type="molecule type" value="Genomic_DNA"/>
</dbReference>
<evidence type="ECO:0000313" key="3">
    <source>
        <dbReference type="Proteomes" id="UP001231189"/>
    </source>
</evidence>
<feature type="domain" description="Reverse transcriptase Ty1/copia-type" evidence="1">
    <location>
        <begin position="1"/>
        <end position="146"/>
    </location>
</feature>
<comment type="caution">
    <text evidence="2">The sequence shown here is derived from an EMBL/GenBank/DDBJ whole genome shotgun (WGS) entry which is preliminary data.</text>
</comment>
<dbReference type="Proteomes" id="UP001231189">
    <property type="component" value="Unassembled WGS sequence"/>
</dbReference>
<evidence type="ECO:0000313" key="2">
    <source>
        <dbReference type="EMBL" id="KAK1620188.1"/>
    </source>
</evidence>
<accession>A0AAD8RJ39</accession>
<dbReference type="SUPFAM" id="SSF56672">
    <property type="entry name" value="DNA/RNA polymerases"/>
    <property type="match status" value="1"/>
</dbReference>
<evidence type="ECO:0000259" key="1">
    <source>
        <dbReference type="Pfam" id="PF07727"/>
    </source>
</evidence>
<feature type="domain" description="Reverse transcriptase Ty1/copia-type" evidence="1">
    <location>
        <begin position="184"/>
        <end position="281"/>
    </location>
</feature>
<proteinExistence type="predicted"/>
<dbReference type="InterPro" id="IPR013103">
    <property type="entry name" value="RVT_2"/>
</dbReference>
<dbReference type="AlphaFoldDB" id="A0AAD8RJ39"/>
<dbReference type="InterPro" id="IPR043502">
    <property type="entry name" value="DNA/RNA_pol_sf"/>
</dbReference>
<sequence length="281" mass="31674">MHQPLGFEDSAHSNYVCKLHKSIYGLKQSSRDWYSRLSDMLHQLGFVAAKTDTSLFVFHQAGITMDMLVYVDDIIVVSSCPQASAALIQRLFDAFPVKDLGPLHYFLGVEALRDSGGMTLSQSKYAMDLLQRTNINKSKAVSTPMSEQDKLTADQGNYDECRLHTVGEPQEEGMMSTIASFPDKFKARLVVQGFTQRDGLDYLDTCSPFVKHATVRLVLALAMACDWTVRQLDISNAFLHGVLEETAYMRQPPGFEDYAHPDYVCKLHKSIYDLKQSPRAW</sequence>